<dbReference type="SUPFAM" id="SSF48371">
    <property type="entry name" value="ARM repeat"/>
    <property type="match status" value="1"/>
</dbReference>
<dbReference type="Proteomes" id="UP001150062">
    <property type="component" value="Unassembled WGS sequence"/>
</dbReference>
<dbReference type="Pfam" id="PF25574">
    <property type="entry name" value="TPR_IMB1"/>
    <property type="match status" value="1"/>
</dbReference>
<keyword evidence="2" id="KW-0813">Transport</keyword>
<evidence type="ECO:0000256" key="1">
    <source>
        <dbReference type="ARBA" id="ARBA00004496"/>
    </source>
</evidence>
<sequence>MELTSILLGSQSNNEKERDQCLTLLENAQSENLSLFLKHLCEELNNEESPIEARQLAGLILKNNLYSHDGNRRKELADFWVSCKADYRQELKQQLFLALNSTSKQIRRTSAMCVSVIASVEYPLGEWKTLFEDLIQLIEYFNNSKQVSEGVLVCISFICEELGDENECSEISLVLEPILTIIQQNEEEIEIRVASITTLLNSLGFIWEIFESKEDTQIIFNTIFSCIKNSENEQLIDLSFQCLVKIAYLYYPSLDPYMDEIFQFTLVIFSSNMENVILQAIEFWSTICEEEISISEENEKVKEFGGEIEQVSKGYISTVSETLLPEMCNLFIKQPDFSEEEEGVWNIEKATIVCLTIFSTIIGDQIFTILANFINDNLISDEWNKKDAAILTLGSIIGGVETDNFPEIIQNATKILSQYLTDNNIKVRHSTNFTFSQLFTFHLRPILEITTMDNNNNNNVNKNELLIKQIVQELLNSLSNEPYVASNSAWALQSLMVGKNECQIDDESFSLNFFSDMFVQIVEKLFETTEREDADEYNLRCYAYEALISILNNTPKNCYNILRELIEPFLSKLENSLKIEVLSQKEEVILLQTQGYLCGIIQSVISQLQNDILDYSGRIIQCLILVFNNKHSNSHEEAMMCINSLISALKLDFSNFLPKIHGYIIGGIQSRHELKLCTLSLTTTTNLFRNFKKQLPNEYKNNYIEILITSINNPKINRDTCTSMIETFADIAISLAKDFEPYLEYISPILKQQLELNIDFRIEKDVHFLARRRNAILELYTAMIQGFNRDKIGHLFLDLIPDLLIFIQQIANTPDEDRFDNILISTVQLIIDILLILNKKVIHLFKTNYVSQLLKECITVNDKKANQVGLKALKIFKTNFK</sequence>
<dbReference type="InterPro" id="IPR058584">
    <property type="entry name" value="IMB1_TNPO1-like_TPR"/>
</dbReference>
<protein>
    <submittedName>
        <fullName evidence="7">Importin subunit beta-1</fullName>
    </submittedName>
</protein>
<dbReference type="InterPro" id="IPR001494">
    <property type="entry name" value="Importin-beta_N"/>
</dbReference>
<keyword evidence="4" id="KW-0677">Repeat</keyword>
<evidence type="ECO:0000256" key="5">
    <source>
        <dbReference type="ARBA" id="ARBA00022927"/>
    </source>
</evidence>
<name>A0ABQ8Z9Z9_9EUKA</name>
<evidence type="ECO:0000313" key="8">
    <source>
        <dbReference type="Proteomes" id="UP001150062"/>
    </source>
</evidence>
<evidence type="ECO:0000256" key="4">
    <source>
        <dbReference type="ARBA" id="ARBA00022737"/>
    </source>
</evidence>
<dbReference type="InterPro" id="IPR016024">
    <property type="entry name" value="ARM-type_fold"/>
</dbReference>
<dbReference type="PROSITE" id="PS50166">
    <property type="entry name" value="IMPORTIN_B_NT"/>
    <property type="match status" value="1"/>
</dbReference>
<dbReference type="InterPro" id="IPR011989">
    <property type="entry name" value="ARM-like"/>
</dbReference>
<evidence type="ECO:0000259" key="6">
    <source>
        <dbReference type="PROSITE" id="PS50166"/>
    </source>
</evidence>
<keyword evidence="3" id="KW-0963">Cytoplasm</keyword>
<dbReference type="Gene3D" id="1.25.10.10">
    <property type="entry name" value="Leucine-rich Repeat Variant"/>
    <property type="match status" value="1"/>
</dbReference>
<organism evidence="7 8">
    <name type="scientific">Anaeramoeba flamelloides</name>
    <dbReference type="NCBI Taxonomy" id="1746091"/>
    <lineage>
        <taxon>Eukaryota</taxon>
        <taxon>Metamonada</taxon>
        <taxon>Anaeramoebidae</taxon>
        <taxon>Anaeramoeba</taxon>
    </lineage>
</organism>
<comment type="subcellular location">
    <subcellularLocation>
        <location evidence="1">Cytoplasm</location>
    </subcellularLocation>
</comment>
<feature type="domain" description="Importin N-terminal" evidence="6">
    <location>
        <begin position="21"/>
        <end position="101"/>
    </location>
</feature>
<dbReference type="Pfam" id="PF03810">
    <property type="entry name" value="IBN_N"/>
    <property type="match status" value="1"/>
</dbReference>
<dbReference type="EMBL" id="JAOAOG010000028">
    <property type="protein sequence ID" value="KAJ6253718.1"/>
    <property type="molecule type" value="Genomic_DNA"/>
</dbReference>
<keyword evidence="8" id="KW-1185">Reference proteome</keyword>
<evidence type="ECO:0000256" key="2">
    <source>
        <dbReference type="ARBA" id="ARBA00022448"/>
    </source>
</evidence>
<evidence type="ECO:0000256" key="3">
    <source>
        <dbReference type="ARBA" id="ARBA00022490"/>
    </source>
</evidence>
<dbReference type="SMART" id="SM00913">
    <property type="entry name" value="IBN_N"/>
    <property type="match status" value="1"/>
</dbReference>
<accession>A0ABQ8Z9Z9</accession>
<evidence type="ECO:0000313" key="7">
    <source>
        <dbReference type="EMBL" id="KAJ6253718.1"/>
    </source>
</evidence>
<proteinExistence type="predicted"/>
<dbReference type="InterPro" id="IPR040122">
    <property type="entry name" value="Importin_beta"/>
</dbReference>
<comment type="caution">
    <text evidence="7">The sequence shown here is derived from an EMBL/GenBank/DDBJ whole genome shotgun (WGS) entry which is preliminary data.</text>
</comment>
<keyword evidence="5" id="KW-0653">Protein transport</keyword>
<gene>
    <name evidence="7" type="ORF">M0813_13133</name>
</gene>
<reference evidence="7" key="1">
    <citation type="submission" date="2022-08" db="EMBL/GenBank/DDBJ databases">
        <title>Novel sulfate-reducing endosymbionts in the free-living metamonad Anaeramoeba.</title>
        <authorList>
            <person name="Jerlstrom-Hultqvist J."/>
            <person name="Cepicka I."/>
            <person name="Gallot-Lavallee L."/>
            <person name="Salas-Leiva D."/>
            <person name="Curtis B.A."/>
            <person name="Zahonova K."/>
            <person name="Pipaliya S."/>
            <person name="Dacks J."/>
            <person name="Roger A.J."/>
        </authorList>
    </citation>
    <scope>NUCLEOTIDE SEQUENCE</scope>
    <source>
        <strain evidence="7">Schooner1</strain>
    </source>
</reference>
<dbReference type="PANTHER" id="PTHR10527">
    <property type="entry name" value="IMPORTIN BETA"/>
    <property type="match status" value="1"/>
</dbReference>